<dbReference type="SUPFAM" id="SSF49899">
    <property type="entry name" value="Concanavalin A-like lectins/glucanases"/>
    <property type="match status" value="1"/>
</dbReference>
<comment type="caution">
    <text evidence="1">The sequence shown here is derived from an EMBL/GenBank/DDBJ whole genome shotgun (WGS) entry which is preliminary data.</text>
</comment>
<dbReference type="Pfam" id="PF13385">
    <property type="entry name" value="Laminin_G_3"/>
    <property type="match status" value="1"/>
</dbReference>
<gene>
    <name evidence="1" type="ORF">LCGC14_2854740</name>
</gene>
<dbReference type="AlphaFoldDB" id="A0A0F8YU62"/>
<name>A0A0F8YU62_9ZZZZ</name>
<accession>A0A0F8YU62</accession>
<evidence type="ECO:0008006" key="2">
    <source>
        <dbReference type="Google" id="ProtNLM"/>
    </source>
</evidence>
<dbReference type="EMBL" id="LAZR01055007">
    <property type="protein sequence ID" value="KKK77325.1"/>
    <property type="molecule type" value="Genomic_DNA"/>
</dbReference>
<sequence>AYRWYANDTLGRLNESITGTFIVANTAPSITFVTINATDHPINTTLANLTAFNSSITDLDNDRTKMIWDWRKDGVSDAVLNMPFENNSAWDASTNNNHGSLENGVVYNSTSGYDGFGAFQFDGVNDFINIDSVQTTLASTTQGTWTAWIKPVDATPLNSETFIAFGDVDANEFIYITILPTSKFNAFSRSAAGLKFTLQTDSAVFLDNTWTHVTLVQDGVSPVIYIDGVAVAQTFSTEIDKTHWFNDAPNLDNGRIGDVNRNNDGETLHFNGTIDGVKIYDRALSSDEIKRLYLQRNELQNSYVSQKDVFIDSTGNVGIGTDSPNQNLHVVGNINVTGNLYVGGCITYNYTGTPVTLGTCV</sequence>
<protein>
    <recommendedName>
        <fullName evidence="2">LamG-like jellyroll fold domain-containing protein</fullName>
    </recommendedName>
</protein>
<dbReference type="Gene3D" id="2.60.120.200">
    <property type="match status" value="1"/>
</dbReference>
<dbReference type="InterPro" id="IPR013320">
    <property type="entry name" value="ConA-like_dom_sf"/>
</dbReference>
<proteinExistence type="predicted"/>
<organism evidence="1">
    <name type="scientific">marine sediment metagenome</name>
    <dbReference type="NCBI Taxonomy" id="412755"/>
    <lineage>
        <taxon>unclassified sequences</taxon>
        <taxon>metagenomes</taxon>
        <taxon>ecological metagenomes</taxon>
    </lineage>
</organism>
<evidence type="ECO:0000313" key="1">
    <source>
        <dbReference type="EMBL" id="KKK77325.1"/>
    </source>
</evidence>
<reference evidence="1" key="1">
    <citation type="journal article" date="2015" name="Nature">
        <title>Complex archaea that bridge the gap between prokaryotes and eukaryotes.</title>
        <authorList>
            <person name="Spang A."/>
            <person name="Saw J.H."/>
            <person name="Jorgensen S.L."/>
            <person name="Zaremba-Niedzwiedzka K."/>
            <person name="Martijn J."/>
            <person name="Lind A.E."/>
            <person name="van Eijk R."/>
            <person name="Schleper C."/>
            <person name="Guy L."/>
            <person name="Ettema T.J."/>
        </authorList>
    </citation>
    <scope>NUCLEOTIDE SEQUENCE</scope>
</reference>
<feature type="non-terminal residue" evidence="1">
    <location>
        <position position="1"/>
    </location>
</feature>